<evidence type="ECO:0000313" key="2">
    <source>
        <dbReference type="EMBL" id="CAF1258298.1"/>
    </source>
</evidence>
<keyword evidence="1" id="KW-1133">Transmembrane helix</keyword>
<evidence type="ECO:0000313" key="4">
    <source>
        <dbReference type="Proteomes" id="UP000663889"/>
    </source>
</evidence>
<protein>
    <submittedName>
        <fullName evidence="3">Uncharacterized protein</fullName>
    </submittedName>
</protein>
<keyword evidence="1" id="KW-0472">Membrane</keyword>
<dbReference type="AlphaFoldDB" id="A0A815QKD0"/>
<dbReference type="EMBL" id="CAJNOU010005047">
    <property type="protein sequence ID" value="CAF1464471.1"/>
    <property type="molecule type" value="Genomic_DNA"/>
</dbReference>
<evidence type="ECO:0000256" key="1">
    <source>
        <dbReference type="SAM" id="Phobius"/>
    </source>
</evidence>
<organism evidence="3 4">
    <name type="scientific">Rotaria sordida</name>
    <dbReference type="NCBI Taxonomy" id="392033"/>
    <lineage>
        <taxon>Eukaryota</taxon>
        <taxon>Metazoa</taxon>
        <taxon>Spiralia</taxon>
        <taxon>Gnathifera</taxon>
        <taxon>Rotifera</taxon>
        <taxon>Eurotatoria</taxon>
        <taxon>Bdelloidea</taxon>
        <taxon>Philodinida</taxon>
        <taxon>Philodinidae</taxon>
        <taxon>Rotaria</taxon>
    </lineage>
</organism>
<dbReference type="OrthoDB" id="10062162at2759"/>
<keyword evidence="1" id="KW-0812">Transmembrane</keyword>
<dbReference type="EMBL" id="CAJNOO010002337">
    <property type="protein sequence ID" value="CAF1258298.1"/>
    <property type="molecule type" value="Genomic_DNA"/>
</dbReference>
<reference evidence="3" key="1">
    <citation type="submission" date="2021-02" db="EMBL/GenBank/DDBJ databases">
        <authorList>
            <person name="Nowell W R."/>
        </authorList>
    </citation>
    <scope>NUCLEOTIDE SEQUENCE</scope>
</reference>
<comment type="caution">
    <text evidence="3">The sequence shown here is derived from an EMBL/GenBank/DDBJ whole genome shotgun (WGS) entry which is preliminary data.</text>
</comment>
<proteinExistence type="predicted"/>
<accession>A0A815QKD0</accession>
<feature type="transmembrane region" description="Helical" evidence="1">
    <location>
        <begin position="28"/>
        <end position="54"/>
    </location>
</feature>
<name>A0A815QKD0_9BILA</name>
<dbReference type="Proteomes" id="UP000663882">
    <property type="component" value="Unassembled WGS sequence"/>
</dbReference>
<gene>
    <name evidence="2" type="ORF">RFH988_LOCUS27538</name>
    <name evidence="3" type="ORF">SEV965_LOCUS34329</name>
</gene>
<evidence type="ECO:0000313" key="3">
    <source>
        <dbReference type="EMBL" id="CAF1464471.1"/>
    </source>
</evidence>
<dbReference type="Proteomes" id="UP000663889">
    <property type="component" value="Unassembled WGS sequence"/>
</dbReference>
<sequence>MPFFLSKCFNNSCKCSLSLKSKLKQCGIITGCVSLIIIVVLIISFIMSAIFVYYHCYPSLQRTRTWNVADYQSNSDYYNQLTTIHDFSQADNLRLDRFWSPQFHPDNGKSIIYLRKQYRMPDLHGSTTTLHWIDLETNKTIQ</sequence>